<dbReference type="InterPro" id="IPR050967">
    <property type="entry name" value="Thiamine_Salvage_TenA"/>
</dbReference>
<keyword evidence="3" id="KW-1185">Reference proteome</keyword>
<feature type="region of interest" description="Disordered" evidence="1">
    <location>
        <begin position="450"/>
        <end position="469"/>
    </location>
</feature>
<dbReference type="AlphaFoldDB" id="A0ABD1XW44"/>
<organism evidence="2 3">
    <name type="scientific">Riccia fluitans</name>
    <dbReference type="NCBI Taxonomy" id="41844"/>
    <lineage>
        <taxon>Eukaryota</taxon>
        <taxon>Viridiplantae</taxon>
        <taxon>Streptophyta</taxon>
        <taxon>Embryophyta</taxon>
        <taxon>Marchantiophyta</taxon>
        <taxon>Marchantiopsida</taxon>
        <taxon>Marchantiidae</taxon>
        <taxon>Marchantiales</taxon>
        <taxon>Ricciaceae</taxon>
        <taxon>Riccia</taxon>
    </lineage>
</organism>
<evidence type="ECO:0000256" key="1">
    <source>
        <dbReference type="SAM" id="MobiDB-lite"/>
    </source>
</evidence>
<gene>
    <name evidence="2" type="ORF">R1flu_024864</name>
</gene>
<dbReference type="InterPro" id="IPR036412">
    <property type="entry name" value="HAD-like_sf"/>
</dbReference>
<dbReference type="PANTHER" id="PTHR43198">
    <property type="entry name" value="BIFUNCTIONAL TH2 PROTEIN"/>
    <property type="match status" value="1"/>
</dbReference>
<protein>
    <recommendedName>
        <fullName evidence="4">5'-nucleotidase</fullName>
    </recommendedName>
</protein>
<dbReference type="PANTHER" id="PTHR43198:SF2">
    <property type="entry name" value="SI:CH1073-67J19.1-RELATED"/>
    <property type="match status" value="1"/>
</dbReference>
<sequence>MITTCFLPSTTLSDYLSCRVQCLVRIFSSAKHNSDGSSFPCLREELQRAMQSLVPLGSQQFQGIFPTVFQYEMTILRSALGKNGRSMLVPLGLATKASHPRNPWHPSNIIFVTDYDVTCTVFDSCYFMLQGDEAFEPGMLRYEELQQMVYSSFEGPENEVGDSIYWREREQSENRFLSGFDPSMQQLMSKFLSADEIINAVNVNEEISPFYNDSRLRKALVKLANLEEICNADIMSVGFLRGATREEIRARAKNVTLRPNCAEVMHQLARAGTNIHLVSANWSRDIILGGLSDLPKDKLFVHCNELFFDSTGVADGTFDNTCVDAFDKEKMLRLLRRLGDSETARISGENNERGRKILVFMGDSPTDLLGLLEADLGIVFGESPRLRRLLSLHNIQLLPLAVATAEIIVARSCGSNWSCRRSGILFEARGWDDVEACLSGQLEIAKIDSTEGVSSMEDESAQPEIEFED</sequence>
<dbReference type="Gene3D" id="3.40.50.1000">
    <property type="entry name" value="HAD superfamily/HAD-like"/>
    <property type="match status" value="1"/>
</dbReference>
<evidence type="ECO:0000313" key="3">
    <source>
        <dbReference type="Proteomes" id="UP001605036"/>
    </source>
</evidence>
<accession>A0ABD1XW44</accession>
<proteinExistence type="predicted"/>
<dbReference type="EMBL" id="JBHFFA010000007">
    <property type="protein sequence ID" value="KAL2613172.1"/>
    <property type="molecule type" value="Genomic_DNA"/>
</dbReference>
<feature type="compositionally biased region" description="Acidic residues" evidence="1">
    <location>
        <begin position="456"/>
        <end position="469"/>
    </location>
</feature>
<dbReference type="InterPro" id="IPR023214">
    <property type="entry name" value="HAD_sf"/>
</dbReference>
<name>A0ABD1XW44_9MARC</name>
<dbReference type="Proteomes" id="UP001605036">
    <property type="component" value="Unassembled WGS sequence"/>
</dbReference>
<dbReference type="SUPFAM" id="SSF56784">
    <property type="entry name" value="HAD-like"/>
    <property type="match status" value="1"/>
</dbReference>
<evidence type="ECO:0000313" key="2">
    <source>
        <dbReference type="EMBL" id="KAL2613172.1"/>
    </source>
</evidence>
<evidence type="ECO:0008006" key="4">
    <source>
        <dbReference type="Google" id="ProtNLM"/>
    </source>
</evidence>
<reference evidence="2 3" key="1">
    <citation type="submission" date="2024-09" db="EMBL/GenBank/DDBJ databases">
        <title>Chromosome-scale assembly of Riccia fluitans.</title>
        <authorList>
            <person name="Paukszto L."/>
            <person name="Sawicki J."/>
            <person name="Karawczyk K."/>
            <person name="Piernik-Szablinska J."/>
            <person name="Szczecinska M."/>
            <person name="Mazdziarz M."/>
        </authorList>
    </citation>
    <scope>NUCLEOTIDE SEQUENCE [LARGE SCALE GENOMIC DNA]</scope>
    <source>
        <strain evidence="2">Rf_01</strain>
        <tissue evidence="2">Aerial parts of the thallus</tissue>
    </source>
</reference>
<comment type="caution">
    <text evidence="2">The sequence shown here is derived from an EMBL/GenBank/DDBJ whole genome shotgun (WGS) entry which is preliminary data.</text>
</comment>